<keyword evidence="7 15" id="KW-0479">Metal-binding</keyword>
<dbReference type="AlphaFoldDB" id="A0AAJ7TSY3"/>
<keyword evidence="13 15" id="KW-0464">Manganese</keyword>
<evidence type="ECO:0000256" key="6">
    <source>
        <dbReference type="ARBA" id="ARBA00022692"/>
    </source>
</evidence>
<reference evidence="19" key="1">
    <citation type="submission" date="2025-08" db="UniProtKB">
        <authorList>
            <consortium name="RefSeq"/>
        </authorList>
    </citation>
    <scope>IDENTIFICATION</scope>
    <source>
        <tissue evidence="19">Sperm</tissue>
    </source>
</reference>
<dbReference type="Pfam" id="PF13733">
    <property type="entry name" value="Glyco_transf_7N"/>
    <property type="match status" value="1"/>
</dbReference>
<dbReference type="InterPro" id="IPR029044">
    <property type="entry name" value="Nucleotide-diphossugar_trans"/>
</dbReference>
<dbReference type="InterPro" id="IPR003859">
    <property type="entry name" value="Galactosyl_T"/>
</dbReference>
<dbReference type="Gene3D" id="3.90.550.10">
    <property type="entry name" value="Spore Coat Polysaccharide Biosynthesis Protein SpsA, Chain A"/>
    <property type="match status" value="1"/>
</dbReference>
<sequence>MLLRCGATTCRWGGPWSWPVSWSWPCVPCTSSSCWRSTWTCTLTPCTPCGEPAWPTYRPLVPLYGRQGVAVVGRPWPRTASVGAAFSEGAAGPMGPGKTPLEPCPDSPKGLLGPLKVDFTKTPTLEEVQKSNPNVELGGRFRPKDCLSSQKVAIIIPFRHRDEHLKHWLYYLHPVLQRQRVEYGVYVLNQFGEGMFNRAKLMNIGYVEALKDAPYDCFIFSDVDLVPMDDRNLYRCYDNPRHFSVAMDKFSFRLPYNSYFGGVSGLSKAQYLKINGFPNEYWGWGGEDDDIYNRVVVQGMRLSRPDGSLGRYRMVKHARDAKNEPNPKRFTQIKNTRHNMGRDGINTLKYRHVETVRQPLYTNVTVDVGKMPARHVA</sequence>
<dbReference type="FunFam" id="3.90.550.10:FF:000028">
    <property type="entry name" value="beta-1,4-galactosyltransferase 1"/>
    <property type="match status" value="1"/>
</dbReference>
<evidence type="ECO:0000256" key="8">
    <source>
        <dbReference type="ARBA" id="ARBA00022968"/>
    </source>
</evidence>
<dbReference type="PANTHER" id="PTHR19300">
    <property type="entry name" value="BETA-1,4-GALACTOSYLTRANSFERASE"/>
    <property type="match status" value="1"/>
</dbReference>
<evidence type="ECO:0000259" key="17">
    <source>
        <dbReference type="Pfam" id="PF13733"/>
    </source>
</evidence>
<organism evidence="18 19">
    <name type="scientific">Petromyzon marinus</name>
    <name type="common">Sea lamprey</name>
    <dbReference type="NCBI Taxonomy" id="7757"/>
    <lineage>
        <taxon>Eukaryota</taxon>
        <taxon>Metazoa</taxon>
        <taxon>Chordata</taxon>
        <taxon>Craniata</taxon>
        <taxon>Vertebrata</taxon>
        <taxon>Cyclostomata</taxon>
        <taxon>Hyperoartia</taxon>
        <taxon>Petromyzontiformes</taxon>
        <taxon>Petromyzontidae</taxon>
        <taxon>Petromyzon</taxon>
    </lineage>
</organism>
<protein>
    <recommendedName>
        <fullName evidence="15">Beta-1,4-galactosyltransferase</fullName>
        <shortName evidence="15">Beta-1,4-GalTase</shortName>
        <ecNumber evidence="15">2.4.1.-</ecNumber>
    </recommendedName>
</protein>
<evidence type="ECO:0000256" key="10">
    <source>
        <dbReference type="ARBA" id="ARBA00023136"/>
    </source>
</evidence>
<keyword evidence="10" id="KW-0472">Membrane</keyword>
<dbReference type="RefSeq" id="XP_032822077.1">
    <property type="nucleotide sequence ID" value="XM_032966186.1"/>
</dbReference>
<dbReference type="GO" id="GO:0000139">
    <property type="term" value="C:Golgi membrane"/>
    <property type="evidence" value="ECO:0007669"/>
    <property type="project" value="UniProtKB-SubCell"/>
</dbReference>
<evidence type="ECO:0000256" key="1">
    <source>
        <dbReference type="ARBA" id="ARBA00004323"/>
    </source>
</evidence>
<keyword evidence="9" id="KW-1133">Transmembrane helix</keyword>
<dbReference type="GO" id="GO:0003945">
    <property type="term" value="F:N-acetyllactosamine synthase activity"/>
    <property type="evidence" value="ECO:0007669"/>
    <property type="project" value="UniProtKB-EC"/>
</dbReference>
<keyword evidence="11" id="KW-1015">Disulfide bond</keyword>
<dbReference type="PROSITE" id="PS51257">
    <property type="entry name" value="PROKAR_LIPOPROTEIN"/>
    <property type="match status" value="1"/>
</dbReference>
<name>A0AAJ7TSY3_PETMA</name>
<evidence type="ECO:0000256" key="13">
    <source>
        <dbReference type="ARBA" id="ARBA00023211"/>
    </source>
</evidence>
<evidence type="ECO:0000313" key="19">
    <source>
        <dbReference type="RefSeq" id="XP_032822077.1"/>
    </source>
</evidence>
<dbReference type="GO" id="GO:0046872">
    <property type="term" value="F:metal ion binding"/>
    <property type="evidence" value="ECO:0007669"/>
    <property type="project" value="UniProtKB-UniRule"/>
</dbReference>
<evidence type="ECO:0000256" key="7">
    <source>
        <dbReference type="ARBA" id="ARBA00022723"/>
    </source>
</evidence>
<evidence type="ECO:0000256" key="15">
    <source>
        <dbReference type="RuleBase" id="RU368121"/>
    </source>
</evidence>
<dbReference type="CDD" id="cd00899">
    <property type="entry name" value="b4GalT"/>
    <property type="match status" value="1"/>
</dbReference>
<evidence type="ECO:0000256" key="12">
    <source>
        <dbReference type="ARBA" id="ARBA00023180"/>
    </source>
</evidence>
<comment type="catalytic activity">
    <reaction evidence="14">
        <text>N-acetyl-D-glucosamine + UDP-alpha-D-galactose = beta-D-galactosyl-(1-&gt;4)-N-acetyl-D-glucosamine + UDP + H(+)</text>
        <dbReference type="Rhea" id="RHEA:17745"/>
        <dbReference type="ChEBI" id="CHEBI:15378"/>
        <dbReference type="ChEBI" id="CHEBI:58223"/>
        <dbReference type="ChEBI" id="CHEBI:60152"/>
        <dbReference type="ChEBI" id="CHEBI:66914"/>
        <dbReference type="ChEBI" id="CHEBI:506227"/>
        <dbReference type="EC" id="2.4.1.90"/>
    </reaction>
    <physiologicalReaction direction="left-to-right" evidence="14">
        <dbReference type="Rhea" id="RHEA:17746"/>
    </physiologicalReaction>
</comment>
<comment type="subcellular location">
    <subcellularLocation>
        <location evidence="1 15">Golgi apparatus membrane</location>
        <topology evidence="1 15">Single-pass type II membrane protein</topology>
    </subcellularLocation>
</comment>
<keyword evidence="8 15" id="KW-0735">Signal-anchor</keyword>
<accession>A0AAJ7TSY3</accession>
<gene>
    <name evidence="19" type="primary">LOC116948920</name>
</gene>
<dbReference type="PANTHER" id="PTHR19300:SF32">
    <property type="entry name" value="BETA-1,4-GALACTOSYLTRANSFERASE 2"/>
    <property type="match status" value="1"/>
</dbReference>
<keyword evidence="15" id="KW-0333">Golgi apparatus</keyword>
<comment type="cofactor">
    <cofactor evidence="15">
        <name>Mn(2+)</name>
        <dbReference type="ChEBI" id="CHEBI:29035"/>
    </cofactor>
</comment>
<dbReference type="Pfam" id="PF02709">
    <property type="entry name" value="Glyco_transf_7C"/>
    <property type="match status" value="1"/>
</dbReference>
<keyword evidence="18" id="KW-1185">Reference proteome</keyword>
<dbReference type="EC" id="2.4.1.-" evidence="15"/>
<dbReference type="InterPro" id="IPR027791">
    <property type="entry name" value="Galactosyl_T_C"/>
</dbReference>
<comment type="similarity">
    <text evidence="3 15">Belongs to the glycosyltransferase 7 family.</text>
</comment>
<dbReference type="GO" id="GO:0005975">
    <property type="term" value="P:carbohydrate metabolic process"/>
    <property type="evidence" value="ECO:0007669"/>
    <property type="project" value="InterPro"/>
</dbReference>
<keyword evidence="4 15" id="KW-0328">Glycosyltransferase</keyword>
<evidence type="ECO:0000313" key="18">
    <source>
        <dbReference type="Proteomes" id="UP001318040"/>
    </source>
</evidence>
<feature type="domain" description="Galactosyltransferase N-terminal" evidence="17">
    <location>
        <begin position="104"/>
        <end position="236"/>
    </location>
</feature>
<evidence type="ECO:0000259" key="16">
    <source>
        <dbReference type="Pfam" id="PF02709"/>
    </source>
</evidence>
<evidence type="ECO:0000256" key="9">
    <source>
        <dbReference type="ARBA" id="ARBA00022989"/>
    </source>
</evidence>
<keyword evidence="6" id="KW-0812">Transmembrane</keyword>
<comment type="function">
    <text evidence="15">Responsible for the synthesis of complex-type N-linked oligosaccharides in many glycoproteins as well as the carbohydrate moieties of glycolipids.</text>
</comment>
<evidence type="ECO:0000256" key="4">
    <source>
        <dbReference type="ARBA" id="ARBA00022676"/>
    </source>
</evidence>
<dbReference type="InterPro" id="IPR027995">
    <property type="entry name" value="Galactosyl_T_N"/>
</dbReference>
<dbReference type="GO" id="GO:0032580">
    <property type="term" value="C:Golgi cisterna membrane"/>
    <property type="evidence" value="ECO:0007669"/>
    <property type="project" value="UniProtKB-UniRule"/>
</dbReference>
<evidence type="ECO:0000256" key="5">
    <source>
        <dbReference type="ARBA" id="ARBA00022679"/>
    </source>
</evidence>
<evidence type="ECO:0000256" key="14">
    <source>
        <dbReference type="ARBA" id="ARBA00049413"/>
    </source>
</evidence>
<evidence type="ECO:0000256" key="11">
    <source>
        <dbReference type="ARBA" id="ARBA00023157"/>
    </source>
</evidence>
<evidence type="ECO:0000256" key="2">
    <source>
        <dbReference type="ARBA" id="ARBA00004922"/>
    </source>
</evidence>
<feature type="domain" description="Galactosyltransferase C-terminal" evidence="16">
    <location>
        <begin position="241"/>
        <end position="317"/>
    </location>
</feature>
<evidence type="ECO:0000256" key="3">
    <source>
        <dbReference type="ARBA" id="ARBA00005735"/>
    </source>
</evidence>
<dbReference type="SUPFAM" id="SSF53448">
    <property type="entry name" value="Nucleotide-diphospho-sugar transferases"/>
    <property type="match status" value="1"/>
</dbReference>
<dbReference type="PRINTS" id="PR02050">
    <property type="entry name" value="B14GALTRFASE"/>
</dbReference>
<dbReference type="KEGG" id="pmrn:116948920"/>
<keyword evidence="5 15" id="KW-0808">Transferase</keyword>
<keyword evidence="12 15" id="KW-0325">Glycoprotein</keyword>
<proteinExistence type="inferred from homology"/>
<dbReference type="Proteomes" id="UP001318040">
    <property type="component" value="Chromosome 35"/>
</dbReference>
<comment type="pathway">
    <text evidence="2 15">Protein modification; protein glycosylation.</text>
</comment>